<name>A0A0A1XGL0_ZEUCU</name>
<dbReference type="Pfam" id="PF00089">
    <property type="entry name" value="Trypsin"/>
    <property type="match status" value="1"/>
</dbReference>
<keyword evidence="2 8" id="KW-0645">Protease</keyword>
<sequence>MKRIVSALLLSILLAASQAAPSQPEARIVGGDDVEPGQLPYQGFLTIGGTATCGVSILSERYALTALTCICSSGSNRPWPPQLFSVTAGTVELYRGGVKIVVEEITLNPNYSSLDTGIALLKLKEPFVFSDKIQPIALSAVEPPLNAEVEISGWGRIKQTEENLYRTLQINEAVVVDTQECATLTDKVEEQVLCLRSPRKNGICRGDFGGPAVYEGKLVGMSAYVLGDCGSMLPDVFVSIASNYDWIQAQIAM</sequence>
<dbReference type="SUPFAM" id="SSF50494">
    <property type="entry name" value="Trypsin-like serine proteases"/>
    <property type="match status" value="1"/>
</dbReference>
<proteinExistence type="inferred from homology"/>
<evidence type="ECO:0000256" key="1">
    <source>
        <dbReference type="ARBA" id="ARBA00007664"/>
    </source>
</evidence>
<dbReference type="PANTHER" id="PTHR24276">
    <property type="entry name" value="POLYSERASE-RELATED"/>
    <property type="match status" value="1"/>
</dbReference>
<evidence type="ECO:0000259" key="7">
    <source>
        <dbReference type="PROSITE" id="PS50240"/>
    </source>
</evidence>
<dbReference type="AlphaFoldDB" id="A0A0A1XGL0"/>
<feature type="chain" id="PRO_5001983666" evidence="6">
    <location>
        <begin position="20"/>
        <end position="253"/>
    </location>
</feature>
<evidence type="ECO:0000256" key="6">
    <source>
        <dbReference type="SAM" id="SignalP"/>
    </source>
</evidence>
<comment type="similarity">
    <text evidence="1">Belongs to the peptidase S1 family.</text>
</comment>
<dbReference type="EMBL" id="GBXI01004237">
    <property type="protein sequence ID" value="JAD10055.1"/>
    <property type="molecule type" value="Transcribed_RNA"/>
</dbReference>
<protein>
    <submittedName>
        <fullName evidence="8">Serine protease SP24D</fullName>
    </submittedName>
</protein>
<keyword evidence="3" id="KW-0378">Hydrolase</keyword>
<dbReference type="InterPro" id="IPR001314">
    <property type="entry name" value="Peptidase_S1A"/>
</dbReference>
<dbReference type="InterPro" id="IPR050430">
    <property type="entry name" value="Peptidase_S1"/>
</dbReference>
<dbReference type="CDD" id="cd00190">
    <property type="entry name" value="Tryp_SPc"/>
    <property type="match status" value="1"/>
</dbReference>
<keyword evidence="5" id="KW-1015">Disulfide bond</keyword>
<gene>
    <name evidence="8" type="primary">Sp24D_12</name>
    <name evidence="8" type="ORF">g.171</name>
</gene>
<reference evidence="8" key="2">
    <citation type="journal article" date="2015" name="Gigascience">
        <title>Reconstructing a comprehensive transcriptome assembly of a white-pupal translocated strain of the pest fruit fly Bactrocera cucurbitae.</title>
        <authorList>
            <person name="Sim S.B."/>
            <person name="Calla B."/>
            <person name="Hall B."/>
            <person name="DeRego T."/>
            <person name="Geib S.M."/>
        </authorList>
    </citation>
    <scope>NUCLEOTIDE SEQUENCE</scope>
</reference>
<dbReference type="GO" id="GO:0004252">
    <property type="term" value="F:serine-type endopeptidase activity"/>
    <property type="evidence" value="ECO:0007669"/>
    <property type="project" value="InterPro"/>
</dbReference>
<evidence type="ECO:0000256" key="2">
    <source>
        <dbReference type="ARBA" id="ARBA00022670"/>
    </source>
</evidence>
<evidence type="ECO:0000256" key="5">
    <source>
        <dbReference type="ARBA" id="ARBA00023157"/>
    </source>
</evidence>
<dbReference type="PANTHER" id="PTHR24276:SF91">
    <property type="entry name" value="AT26814P-RELATED"/>
    <property type="match status" value="1"/>
</dbReference>
<dbReference type="OrthoDB" id="10249045at2759"/>
<dbReference type="GeneID" id="105208983"/>
<keyword evidence="6" id="KW-0732">Signal</keyword>
<organism evidence="8">
    <name type="scientific">Zeugodacus cucurbitae</name>
    <name type="common">Melon fruit fly</name>
    <name type="synonym">Bactrocera cucurbitae</name>
    <dbReference type="NCBI Taxonomy" id="28588"/>
    <lineage>
        <taxon>Eukaryota</taxon>
        <taxon>Metazoa</taxon>
        <taxon>Ecdysozoa</taxon>
        <taxon>Arthropoda</taxon>
        <taxon>Hexapoda</taxon>
        <taxon>Insecta</taxon>
        <taxon>Pterygota</taxon>
        <taxon>Neoptera</taxon>
        <taxon>Endopterygota</taxon>
        <taxon>Diptera</taxon>
        <taxon>Brachycera</taxon>
        <taxon>Muscomorpha</taxon>
        <taxon>Tephritoidea</taxon>
        <taxon>Tephritidae</taxon>
        <taxon>Zeugodacus</taxon>
        <taxon>Zeugodacus</taxon>
    </lineage>
</organism>
<dbReference type="PROSITE" id="PS50240">
    <property type="entry name" value="TRYPSIN_DOM"/>
    <property type="match status" value="1"/>
</dbReference>
<evidence type="ECO:0000256" key="3">
    <source>
        <dbReference type="ARBA" id="ARBA00022801"/>
    </source>
</evidence>
<evidence type="ECO:0000256" key="4">
    <source>
        <dbReference type="ARBA" id="ARBA00022825"/>
    </source>
</evidence>
<dbReference type="InterPro" id="IPR001254">
    <property type="entry name" value="Trypsin_dom"/>
</dbReference>
<feature type="domain" description="Peptidase S1" evidence="7">
    <location>
        <begin position="28"/>
        <end position="252"/>
    </location>
</feature>
<dbReference type="Gene3D" id="2.40.10.10">
    <property type="entry name" value="Trypsin-like serine proteases"/>
    <property type="match status" value="1"/>
</dbReference>
<dbReference type="GO" id="GO:0006508">
    <property type="term" value="P:proteolysis"/>
    <property type="evidence" value="ECO:0007669"/>
    <property type="project" value="UniProtKB-KW"/>
</dbReference>
<dbReference type="InterPro" id="IPR009003">
    <property type="entry name" value="Peptidase_S1_PA"/>
</dbReference>
<keyword evidence="4" id="KW-0720">Serine protease</keyword>
<evidence type="ECO:0000313" key="8">
    <source>
        <dbReference type="EMBL" id="JAD10055.1"/>
    </source>
</evidence>
<dbReference type="InterPro" id="IPR043504">
    <property type="entry name" value="Peptidase_S1_PA_chymotrypsin"/>
</dbReference>
<dbReference type="SMART" id="SM00020">
    <property type="entry name" value="Tryp_SPc"/>
    <property type="match status" value="1"/>
</dbReference>
<feature type="signal peptide" evidence="6">
    <location>
        <begin position="1"/>
        <end position="19"/>
    </location>
</feature>
<accession>A0A0A1XGL0</accession>
<reference evidence="8" key="1">
    <citation type="submission" date="2014-11" db="EMBL/GenBank/DDBJ databases">
        <authorList>
            <person name="Geib S."/>
        </authorList>
    </citation>
    <scope>NUCLEOTIDE SEQUENCE</scope>
</reference>
<dbReference type="PRINTS" id="PR00722">
    <property type="entry name" value="CHYMOTRYPSIN"/>
</dbReference>